<dbReference type="InterPro" id="IPR011004">
    <property type="entry name" value="Trimer_LpxA-like_sf"/>
</dbReference>
<organism evidence="2">
    <name type="scientific">plant metagenome</name>
    <dbReference type="NCBI Taxonomy" id="1297885"/>
    <lineage>
        <taxon>unclassified sequences</taxon>
        <taxon>metagenomes</taxon>
        <taxon>organismal metagenomes</taxon>
    </lineage>
</organism>
<dbReference type="EMBL" id="CAADIH010000042">
    <property type="protein sequence ID" value="VFR52039.1"/>
    <property type="molecule type" value="Genomic_DNA"/>
</dbReference>
<dbReference type="Gene3D" id="2.160.10.10">
    <property type="entry name" value="Hexapeptide repeat proteins"/>
    <property type="match status" value="1"/>
</dbReference>
<dbReference type="CDD" id="cd00710">
    <property type="entry name" value="LbH_gamma_CA"/>
    <property type="match status" value="1"/>
</dbReference>
<accession>A0A484RS27</accession>
<evidence type="ECO:0000256" key="1">
    <source>
        <dbReference type="ARBA" id="ARBA00023595"/>
    </source>
</evidence>
<dbReference type="InterPro" id="IPR052265">
    <property type="entry name" value="Gamma-CA"/>
</dbReference>
<proteinExistence type="inferred from homology"/>
<dbReference type="EC" id="4.2.1.1" evidence="2"/>
<dbReference type="InterPro" id="IPR047223">
    <property type="entry name" value="CA_gamma_LbH"/>
</dbReference>
<dbReference type="AlphaFoldDB" id="A0A484RS27"/>
<sequence length="236" mass="25690">MRKSPGQRGLGPGRNRANFNFLLCYIISLLLTRHPAAHALLASFPFPRTAMIRKNPRGDLPRIHPSAFIDPTAILCGLVIVEENVFIGPYAVIRADEMDAENRIEPIVIGAHSNIQDGVVIHSKSGARVLIGQRTSIAHRAIVHGPCTVGSGVFVGFNSVLFNCTVGDRCVVRYNAVVDGVCLPPGFHVRSTERIGPDTDLLALPQVSADASEFSEDVARTNNELVLGYKRIQNEF</sequence>
<evidence type="ECO:0000313" key="2">
    <source>
        <dbReference type="EMBL" id="VFR52039.1"/>
    </source>
</evidence>
<dbReference type="PANTHER" id="PTHR43360:SF1">
    <property type="entry name" value="CARBOXYSOME ASSEMBLY PROTEIN CCMM"/>
    <property type="match status" value="1"/>
</dbReference>
<comment type="similarity">
    <text evidence="1">Belongs to the gamma-class carbonic anhydrase family.</text>
</comment>
<dbReference type="GO" id="GO:0004089">
    <property type="term" value="F:carbonate dehydratase activity"/>
    <property type="evidence" value="ECO:0007669"/>
    <property type="project" value="UniProtKB-EC"/>
</dbReference>
<reference evidence="2" key="1">
    <citation type="submission" date="2019-03" db="EMBL/GenBank/DDBJ databases">
        <authorList>
            <person name="Danneels B."/>
        </authorList>
    </citation>
    <scope>NUCLEOTIDE SEQUENCE</scope>
</reference>
<gene>
    <name evidence="2" type="ORF">BER2_1888</name>
</gene>
<protein>
    <submittedName>
        <fullName evidence="2">Carbonic anhydrase, gamma class</fullName>
        <ecNumber evidence="2">4.2.1.1</ecNumber>
    </submittedName>
</protein>
<name>A0A484RS27_9ZZZZ</name>
<keyword evidence="2" id="KW-0456">Lyase</keyword>
<dbReference type="SUPFAM" id="SSF51161">
    <property type="entry name" value="Trimeric LpxA-like enzymes"/>
    <property type="match status" value="1"/>
</dbReference>
<dbReference type="PANTHER" id="PTHR43360">
    <property type="entry name" value="CARBON DIOXIDE CONCENTRATING MECHANISM PROTEIN CCMM"/>
    <property type="match status" value="1"/>
</dbReference>